<gene>
    <name evidence="1" type="ORF">J1N35_011096</name>
</gene>
<comment type="caution">
    <text evidence="1">The sequence shown here is derived from an EMBL/GenBank/DDBJ whole genome shotgun (WGS) entry which is preliminary data.</text>
</comment>
<evidence type="ECO:0000313" key="1">
    <source>
        <dbReference type="EMBL" id="KAH1107328.1"/>
    </source>
</evidence>
<dbReference type="EMBL" id="JAIQCV010000004">
    <property type="protein sequence ID" value="KAH1107328.1"/>
    <property type="molecule type" value="Genomic_DNA"/>
</dbReference>
<dbReference type="Proteomes" id="UP000828251">
    <property type="component" value="Unassembled WGS sequence"/>
</dbReference>
<protein>
    <submittedName>
        <fullName evidence="1">Uncharacterized protein</fullName>
    </submittedName>
</protein>
<accession>A0A9D3W3L4</accession>
<reference evidence="1 2" key="1">
    <citation type="journal article" date="2021" name="Plant Biotechnol. J.">
        <title>Multi-omics assisted identification of the key and species-specific regulatory components of drought-tolerant mechanisms in Gossypium stocksii.</title>
        <authorList>
            <person name="Yu D."/>
            <person name="Ke L."/>
            <person name="Zhang D."/>
            <person name="Wu Y."/>
            <person name="Sun Y."/>
            <person name="Mei J."/>
            <person name="Sun J."/>
            <person name="Sun Y."/>
        </authorList>
    </citation>
    <scope>NUCLEOTIDE SEQUENCE [LARGE SCALE GENOMIC DNA]</scope>
    <source>
        <strain evidence="2">cv. E1</strain>
        <tissue evidence="1">Leaf</tissue>
    </source>
</reference>
<proteinExistence type="predicted"/>
<evidence type="ECO:0000313" key="2">
    <source>
        <dbReference type="Proteomes" id="UP000828251"/>
    </source>
</evidence>
<dbReference type="AlphaFoldDB" id="A0A9D3W3L4"/>
<sequence>MCTREPDYVLVELRVETTGLTVDQNDPCGPRKNFRIMGPHTRVTHTAWPRIHTPVWHARVAHTPSLAQPIWPTQPCRAHDHAFVDHTAMSSPIANHTARHTPVWRQQNGFLAFVETRFSAFRVHI</sequence>
<organism evidence="1 2">
    <name type="scientific">Gossypium stocksii</name>
    <dbReference type="NCBI Taxonomy" id="47602"/>
    <lineage>
        <taxon>Eukaryota</taxon>
        <taxon>Viridiplantae</taxon>
        <taxon>Streptophyta</taxon>
        <taxon>Embryophyta</taxon>
        <taxon>Tracheophyta</taxon>
        <taxon>Spermatophyta</taxon>
        <taxon>Magnoliopsida</taxon>
        <taxon>eudicotyledons</taxon>
        <taxon>Gunneridae</taxon>
        <taxon>Pentapetalae</taxon>
        <taxon>rosids</taxon>
        <taxon>malvids</taxon>
        <taxon>Malvales</taxon>
        <taxon>Malvaceae</taxon>
        <taxon>Malvoideae</taxon>
        <taxon>Gossypium</taxon>
    </lineage>
</organism>
<keyword evidence="2" id="KW-1185">Reference proteome</keyword>
<name>A0A9D3W3L4_9ROSI</name>